<dbReference type="EMBL" id="JANLCJ010000008">
    <property type="protein sequence ID" value="MCS5735666.1"/>
    <property type="molecule type" value="Genomic_DNA"/>
</dbReference>
<dbReference type="InterPro" id="IPR000157">
    <property type="entry name" value="TIR_dom"/>
</dbReference>
<reference evidence="3" key="1">
    <citation type="submission" date="2022-08" db="EMBL/GenBank/DDBJ databases">
        <authorList>
            <person name="Deng Y."/>
            <person name="Han X.-F."/>
            <person name="Zhang Y.-Q."/>
        </authorList>
    </citation>
    <scope>NUCLEOTIDE SEQUENCE</scope>
    <source>
        <strain evidence="3">CPCC 203386</strain>
    </source>
</reference>
<dbReference type="SUPFAM" id="SSF52200">
    <property type="entry name" value="Toll/Interleukin receptor TIR domain"/>
    <property type="match status" value="1"/>
</dbReference>
<proteinExistence type="predicted"/>
<comment type="caution">
    <text evidence="3">The sequence shown here is derived from an EMBL/GenBank/DDBJ whole genome shotgun (WGS) entry which is preliminary data.</text>
</comment>
<dbReference type="Gene3D" id="3.40.50.10140">
    <property type="entry name" value="Toll/interleukin-1 receptor homology (TIR) domain"/>
    <property type="match status" value="1"/>
</dbReference>
<gene>
    <name evidence="3" type="ORF">N1032_18150</name>
</gene>
<organism evidence="3 4">
    <name type="scientific">Herbiconiux daphne</name>
    <dbReference type="NCBI Taxonomy" id="2970914"/>
    <lineage>
        <taxon>Bacteria</taxon>
        <taxon>Bacillati</taxon>
        <taxon>Actinomycetota</taxon>
        <taxon>Actinomycetes</taxon>
        <taxon>Micrococcales</taxon>
        <taxon>Microbacteriaceae</taxon>
        <taxon>Herbiconiux</taxon>
    </lineage>
</organism>
<evidence type="ECO:0000313" key="4">
    <source>
        <dbReference type="Proteomes" id="UP001165586"/>
    </source>
</evidence>
<evidence type="ECO:0000259" key="2">
    <source>
        <dbReference type="Pfam" id="PF13676"/>
    </source>
</evidence>
<evidence type="ECO:0000313" key="3">
    <source>
        <dbReference type="EMBL" id="MCS5735666.1"/>
    </source>
</evidence>
<protein>
    <submittedName>
        <fullName evidence="3">Toll/interleukin-1 receptor domain-containing protein</fullName>
    </submittedName>
</protein>
<dbReference type="InterPro" id="IPR035897">
    <property type="entry name" value="Toll_tir_struct_dom_sf"/>
</dbReference>
<sequence>MPAFNVEKVKLIRLLGRRIADLGISDVNLLLREAGVNQIDPDEWEENYQGYRPTEETRRSWVIEALHNVDLSVLQGISTTLHELFDEPLIALGASSEPAPLKLFASHLTTQKVFVHEVADALNRKWGVSLFVAHDDIEPDSTWQAPIEDALASVNGGVVFLHPGFIESRWCDQEVGWMLGRQIPLRALKFAGTDPYGPLGKQQAYTVPNTMSATALADVLIDWAAERPLLSGSLITSLVTALQASRNFDQSTALCDRLRDHNDLTTNQVAAVATALRDNDQVYGGEYRGRVIADSRTWLASLIVPWLVQQPGFEPNKDLVVAAAKARGLADALPQAPLPAQPPSAPSDPWNTQPF</sequence>
<dbReference type="Pfam" id="PF13676">
    <property type="entry name" value="TIR_2"/>
    <property type="match status" value="1"/>
</dbReference>
<evidence type="ECO:0000256" key="1">
    <source>
        <dbReference type="SAM" id="MobiDB-lite"/>
    </source>
</evidence>
<dbReference type="RefSeq" id="WP_259540613.1">
    <property type="nucleotide sequence ID" value="NZ_JANLCJ010000008.1"/>
</dbReference>
<dbReference type="Proteomes" id="UP001165586">
    <property type="component" value="Unassembled WGS sequence"/>
</dbReference>
<keyword evidence="3" id="KW-0675">Receptor</keyword>
<keyword evidence="4" id="KW-1185">Reference proteome</keyword>
<accession>A0ABT2H6V4</accession>
<feature type="region of interest" description="Disordered" evidence="1">
    <location>
        <begin position="334"/>
        <end position="355"/>
    </location>
</feature>
<feature type="domain" description="TIR" evidence="2">
    <location>
        <begin position="104"/>
        <end position="184"/>
    </location>
</feature>
<name>A0ABT2H6V4_9MICO</name>
<feature type="compositionally biased region" description="Pro residues" evidence="1">
    <location>
        <begin position="336"/>
        <end position="346"/>
    </location>
</feature>